<comment type="caution">
    <text evidence="9">The sequence shown here is derived from an EMBL/GenBank/DDBJ whole genome shotgun (WGS) entry which is preliminary data.</text>
</comment>
<evidence type="ECO:0000256" key="8">
    <source>
        <dbReference type="SAM" id="Phobius"/>
    </source>
</evidence>
<reference evidence="9" key="1">
    <citation type="submission" date="2013-04" db="EMBL/GenBank/DDBJ databases">
        <title>The genome sequencing project of 58 acetic acid bacteria.</title>
        <authorList>
            <person name="Okamoto-Kainuma A."/>
            <person name="Ishikawa M."/>
            <person name="Umino S."/>
            <person name="Koizumi Y."/>
            <person name="Shiwa Y."/>
            <person name="Yoshikawa H."/>
            <person name="Matsutani M."/>
            <person name="Matsushita K."/>
        </authorList>
    </citation>
    <scope>NUCLEOTIDE SEQUENCE</scope>
    <source>
        <strain evidence="9">NBRC 106556</strain>
    </source>
</reference>
<dbReference type="NCBIfam" id="TIGR00801">
    <property type="entry name" value="ncs2"/>
    <property type="match status" value="1"/>
</dbReference>
<evidence type="ECO:0000256" key="2">
    <source>
        <dbReference type="ARBA" id="ARBA00008821"/>
    </source>
</evidence>
<feature type="transmembrane region" description="Helical" evidence="8">
    <location>
        <begin position="354"/>
        <end position="377"/>
    </location>
</feature>
<feature type="transmembrane region" description="Helical" evidence="8">
    <location>
        <begin position="206"/>
        <end position="228"/>
    </location>
</feature>
<evidence type="ECO:0000256" key="1">
    <source>
        <dbReference type="ARBA" id="ARBA00004651"/>
    </source>
</evidence>
<dbReference type="NCBIfam" id="NF037981">
    <property type="entry name" value="NCS2_1"/>
    <property type="match status" value="1"/>
</dbReference>
<feature type="transmembrane region" description="Helical" evidence="8">
    <location>
        <begin position="32"/>
        <end position="50"/>
    </location>
</feature>
<evidence type="ECO:0000256" key="5">
    <source>
        <dbReference type="ARBA" id="ARBA00022692"/>
    </source>
</evidence>
<feature type="transmembrane region" description="Helical" evidence="8">
    <location>
        <begin position="248"/>
        <end position="266"/>
    </location>
</feature>
<dbReference type="Proteomes" id="UP001062443">
    <property type="component" value="Unassembled WGS sequence"/>
</dbReference>
<organism evidence="9 10">
    <name type="scientific">Neokomagataea tanensis NBRC 106556</name>
    <dbReference type="NCBI Taxonomy" id="1223519"/>
    <lineage>
        <taxon>Bacteria</taxon>
        <taxon>Pseudomonadati</taxon>
        <taxon>Pseudomonadota</taxon>
        <taxon>Alphaproteobacteria</taxon>
        <taxon>Acetobacterales</taxon>
        <taxon>Acetobacteraceae</taxon>
        <taxon>Neokomagataea</taxon>
    </lineage>
</organism>
<dbReference type="InterPro" id="IPR006042">
    <property type="entry name" value="Xan_ur_permease"/>
</dbReference>
<feature type="transmembrane region" description="Helical" evidence="8">
    <location>
        <begin position="182"/>
        <end position="199"/>
    </location>
</feature>
<dbReference type="NCBIfam" id="TIGR03173">
    <property type="entry name" value="pbuX"/>
    <property type="match status" value="1"/>
</dbReference>
<keyword evidence="6 8" id="KW-1133">Transmembrane helix</keyword>
<feature type="transmembrane region" description="Helical" evidence="8">
    <location>
        <begin position="141"/>
        <end position="162"/>
    </location>
</feature>
<feature type="transmembrane region" description="Helical" evidence="8">
    <location>
        <begin position="56"/>
        <end position="74"/>
    </location>
</feature>
<evidence type="ECO:0000313" key="10">
    <source>
        <dbReference type="Proteomes" id="UP001062443"/>
    </source>
</evidence>
<keyword evidence="4" id="KW-1003">Cell membrane</keyword>
<keyword evidence="7 8" id="KW-0472">Membrane</keyword>
<evidence type="ECO:0000256" key="3">
    <source>
        <dbReference type="ARBA" id="ARBA00022448"/>
    </source>
</evidence>
<keyword evidence="5 8" id="KW-0812">Transmembrane</keyword>
<dbReference type="PANTHER" id="PTHR42810:SF4">
    <property type="entry name" value="URIC ACID TRANSPORTER UACT"/>
    <property type="match status" value="1"/>
</dbReference>
<comment type="similarity">
    <text evidence="2">Belongs to the nucleobase:cation symporter-2 (NCS2) (TC 2.A.40) family.</text>
</comment>
<protein>
    <submittedName>
        <fullName evidence="9">Xanthine/uracil permease</fullName>
    </submittedName>
</protein>
<feature type="transmembrane region" description="Helical" evidence="8">
    <location>
        <begin position="415"/>
        <end position="438"/>
    </location>
</feature>
<feature type="transmembrane region" description="Helical" evidence="8">
    <location>
        <begin position="389"/>
        <end position="409"/>
    </location>
</feature>
<comment type="subcellular location">
    <subcellularLocation>
        <location evidence="1">Cell membrane</location>
        <topology evidence="1">Multi-pass membrane protein</topology>
    </subcellularLocation>
</comment>
<evidence type="ECO:0000256" key="6">
    <source>
        <dbReference type="ARBA" id="ARBA00022989"/>
    </source>
</evidence>
<dbReference type="InterPro" id="IPR006043">
    <property type="entry name" value="NCS2"/>
</dbReference>
<sequence length="454" mass="47839">MTVNTHEVASERHPVDQIPSWWKTIAFGLQHVLTFYAAAVAVPVLLASALKLPKDVLEHLISADLFTCGIASLIQAVGIGRIGVRLPLLQGVSFTSLAPMIAIGAAGPGGVDGLRDVYGAVIASGIITFFIAPWFARLARFLPPVVTGTVILVIGMTLLPVATNDIFAESVVVGGHGYLKGLYYGLGTLLCILAIQRFGRGFFASIAVLVGLVIGTIVAWCVGDAHFADVVKADNFAMTMPFHFGLPHFQIVPIVSIIIVMMVSLMETCGNLYAVGEIVDKPITRRDIISAVRADGVATCLGGIFNSFPYTCFAENVGLVRLTQVKSRWVVASAACIMIVLGCIPKLSAIVAGIPLAVLGGASLAMFAAVAVVGVQMLSRARLDRPNNVIIVGTSLALSSLMTTQPHLIADLPSWAQVIFGSGIPVGAFSALSLHILFNCLPSRQSGQILDEVD</sequence>
<dbReference type="PANTHER" id="PTHR42810">
    <property type="entry name" value="PURINE PERMEASE C1399.01C-RELATED"/>
    <property type="match status" value="1"/>
</dbReference>
<proteinExistence type="inferred from homology"/>
<keyword evidence="3" id="KW-0813">Transport</keyword>
<accession>A0ABQ0QI21</accession>
<dbReference type="PROSITE" id="PS01116">
    <property type="entry name" value="XANTH_URACIL_PERMASE"/>
    <property type="match status" value="1"/>
</dbReference>
<feature type="transmembrane region" description="Helical" evidence="8">
    <location>
        <begin position="86"/>
        <end position="105"/>
    </location>
</feature>
<evidence type="ECO:0000256" key="7">
    <source>
        <dbReference type="ARBA" id="ARBA00023136"/>
    </source>
</evidence>
<dbReference type="InterPro" id="IPR017588">
    <property type="entry name" value="UacT-like"/>
</dbReference>
<name>A0ABQ0QI21_9PROT</name>
<gene>
    <name evidence="9" type="ORF">AA106556_0799</name>
</gene>
<evidence type="ECO:0000256" key="4">
    <source>
        <dbReference type="ARBA" id="ARBA00022475"/>
    </source>
</evidence>
<evidence type="ECO:0000313" key="9">
    <source>
        <dbReference type="EMBL" id="GBR45533.1"/>
    </source>
</evidence>
<keyword evidence="10" id="KW-1185">Reference proteome</keyword>
<feature type="transmembrane region" description="Helical" evidence="8">
    <location>
        <begin position="117"/>
        <end position="136"/>
    </location>
</feature>
<dbReference type="EMBL" id="BAQB01000008">
    <property type="protein sequence ID" value="GBR45533.1"/>
    <property type="molecule type" value="Genomic_DNA"/>
</dbReference>
<dbReference type="RefSeq" id="WP_068168360.1">
    <property type="nucleotide sequence ID" value="NZ_BAQB01000008.1"/>
</dbReference>
<dbReference type="Pfam" id="PF00860">
    <property type="entry name" value="Xan_ur_permease"/>
    <property type="match status" value="1"/>
</dbReference>
<feature type="transmembrane region" description="Helical" evidence="8">
    <location>
        <begin position="329"/>
        <end position="348"/>
    </location>
</feature>